<evidence type="ECO:0000313" key="11">
    <source>
        <dbReference type="EMBL" id="AFZ15352.1"/>
    </source>
</evidence>
<dbReference type="InterPro" id="IPR001980">
    <property type="entry name" value="PPAT"/>
</dbReference>
<dbReference type="NCBIfam" id="TIGR00125">
    <property type="entry name" value="cyt_tran_rel"/>
    <property type="match status" value="1"/>
</dbReference>
<dbReference type="PRINTS" id="PR01020">
    <property type="entry name" value="LPSBIOSNTHSS"/>
</dbReference>
<dbReference type="PANTHER" id="PTHR21342">
    <property type="entry name" value="PHOSPHOPANTETHEINE ADENYLYLTRANSFERASE"/>
    <property type="match status" value="1"/>
</dbReference>
<dbReference type="GO" id="GO:0004595">
    <property type="term" value="F:pantetheine-phosphate adenylyltransferase activity"/>
    <property type="evidence" value="ECO:0007669"/>
    <property type="project" value="UniProtKB-UniRule"/>
</dbReference>
<keyword evidence="7 9" id="KW-0173">Coenzyme A biosynthesis</keyword>
<comment type="pathway">
    <text evidence="9">Cofactor biosynthesis; coenzyme A biosynthesis; CoA from (R)-pantothenate: step 4/5.</text>
</comment>
<dbReference type="HOGENOM" id="CLU_100149_0_1_3"/>
<feature type="binding site" evidence="9">
    <location>
        <position position="72"/>
    </location>
    <ligand>
        <name>substrate</name>
    </ligand>
</feature>
<comment type="catalytic activity">
    <reaction evidence="8 9">
        <text>(R)-4'-phosphopantetheine + ATP + H(+) = 3'-dephospho-CoA + diphosphate</text>
        <dbReference type="Rhea" id="RHEA:19801"/>
        <dbReference type="ChEBI" id="CHEBI:15378"/>
        <dbReference type="ChEBI" id="CHEBI:30616"/>
        <dbReference type="ChEBI" id="CHEBI:33019"/>
        <dbReference type="ChEBI" id="CHEBI:57328"/>
        <dbReference type="ChEBI" id="CHEBI:61723"/>
        <dbReference type="EC" id="2.7.7.3"/>
    </reaction>
</comment>
<accession>K9W6G3</accession>
<evidence type="ECO:0000256" key="9">
    <source>
        <dbReference type="HAMAP-Rule" id="MF_00151"/>
    </source>
</evidence>
<evidence type="ECO:0000256" key="2">
    <source>
        <dbReference type="ARBA" id="ARBA00022679"/>
    </source>
</evidence>
<name>K9W6G3_9CYAN</name>
<feature type="binding site" evidence="9">
    <location>
        <begin position="87"/>
        <end position="89"/>
    </location>
    <ligand>
        <name>ATP</name>
        <dbReference type="ChEBI" id="CHEBI:30616"/>
    </ligand>
</feature>
<dbReference type="CDD" id="cd02163">
    <property type="entry name" value="PPAT"/>
    <property type="match status" value="1"/>
</dbReference>
<feature type="binding site" evidence="9">
    <location>
        <position position="40"/>
    </location>
    <ligand>
        <name>substrate</name>
    </ligand>
</feature>
<feature type="binding site" evidence="9">
    <location>
        <position position="97"/>
    </location>
    <ligand>
        <name>ATP</name>
        <dbReference type="ChEBI" id="CHEBI:30616"/>
    </ligand>
</feature>
<evidence type="ECO:0000256" key="1">
    <source>
        <dbReference type="ARBA" id="ARBA00022490"/>
    </source>
</evidence>
<evidence type="ECO:0000256" key="5">
    <source>
        <dbReference type="ARBA" id="ARBA00022840"/>
    </source>
</evidence>
<dbReference type="Proteomes" id="UP000010472">
    <property type="component" value="Chromosome"/>
</dbReference>
<feature type="binding site" evidence="9">
    <location>
        <position position="16"/>
    </location>
    <ligand>
        <name>ATP</name>
        <dbReference type="ChEBI" id="CHEBI:30616"/>
    </ligand>
</feature>
<comment type="subcellular location">
    <subcellularLocation>
        <location evidence="9">Cytoplasm</location>
    </subcellularLocation>
</comment>
<evidence type="ECO:0000256" key="8">
    <source>
        <dbReference type="ARBA" id="ARBA00029346"/>
    </source>
</evidence>
<dbReference type="NCBIfam" id="TIGR01510">
    <property type="entry name" value="coaD_prev_kdtB"/>
    <property type="match status" value="1"/>
</dbReference>
<sequence length="191" mass="21497">MIAIYPGSFDPITFGHLDIIKRGSQLFDQVVVAVLRNPNKSPLFTVQERIEQIRLSVVGLPNVEIDSFAGLTVDYAKLRKAKVLLRGLRVLSDFEKELQMAHTNKTLSDEIETVFLATSNEFSFLSSSVVKEIARFGGSVDHLVPQHVALEIYRCYAQTYPESTQNMNNPAIHLNQPKVDLQSETVHQQEV</sequence>
<evidence type="ECO:0000256" key="4">
    <source>
        <dbReference type="ARBA" id="ARBA00022741"/>
    </source>
</evidence>
<comment type="cofactor">
    <cofactor evidence="9">
        <name>Mg(2+)</name>
        <dbReference type="ChEBI" id="CHEBI:18420"/>
    </cofactor>
</comment>
<dbReference type="PANTHER" id="PTHR21342:SF1">
    <property type="entry name" value="PHOSPHOPANTETHEINE ADENYLYLTRANSFERASE"/>
    <property type="match status" value="1"/>
</dbReference>
<protein>
    <recommendedName>
        <fullName evidence="9">Phosphopantetheine adenylyltransferase</fullName>
        <ecNumber evidence="9">2.7.7.3</ecNumber>
    </recommendedName>
    <alternativeName>
        <fullName evidence="9">Dephospho-CoA pyrophosphorylase</fullName>
    </alternativeName>
    <alternativeName>
        <fullName evidence="9">Pantetheine-phosphate adenylyltransferase</fullName>
        <shortName evidence="9">PPAT</shortName>
    </alternativeName>
</protein>
<dbReference type="GO" id="GO:0005524">
    <property type="term" value="F:ATP binding"/>
    <property type="evidence" value="ECO:0007669"/>
    <property type="project" value="UniProtKB-KW"/>
</dbReference>
<comment type="similarity">
    <text evidence="9">Belongs to the bacterial CoaD family.</text>
</comment>
<evidence type="ECO:0000313" key="12">
    <source>
        <dbReference type="Proteomes" id="UP000010472"/>
    </source>
</evidence>
<dbReference type="eggNOG" id="COG0669">
    <property type="taxonomic scope" value="Bacteria"/>
</dbReference>
<dbReference type="OrthoDB" id="9806661at2"/>
<dbReference type="EC" id="2.7.7.3" evidence="9"/>
<dbReference type="KEGG" id="cep:Cri9333_4572"/>
<dbReference type="Pfam" id="PF01467">
    <property type="entry name" value="CTP_transf_like"/>
    <property type="match status" value="1"/>
</dbReference>
<evidence type="ECO:0000256" key="6">
    <source>
        <dbReference type="ARBA" id="ARBA00022842"/>
    </source>
</evidence>
<dbReference type="AlphaFoldDB" id="K9W6G3"/>
<feature type="site" description="Transition state stabilizer" evidence="9">
    <location>
        <position position="16"/>
    </location>
</feature>
<keyword evidence="6 9" id="KW-0460">Magnesium</keyword>
<evidence type="ECO:0000259" key="10">
    <source>
        <dbReference type="Pfam" id="PF01467"/>
    </source>
</evidence>
<dbReference type="UniPathway" id="UPA00241">
    <property type="reaction ID" value="UER00355"/>
</dbReference>
<evidence type="ECO:0000256" key="3">
    <source>
        <dbReference type="ARBA" id="ARBA00022695"/>
    </source>
</evidence>
<feature type="binding site" evidence="9">
    <location>
        <position position="8"/>
    </location>
    <ligand>
        <name>substrate</name>
    </ligand>
</feature>
<comment type="subunit">
    <text evidence="9">Homohexamer.</text>
</comment>
<dbReference type="InterPro" id="IPR014729">
    <property type="entry name" value="Rossmann-like_a/b/a_fold"/>
</dbReference>
<dbReference type="RefSeq" id="WP_015205443.1">
    <property type="nucleotide sequence ID" value="NC_019753.1"/>
</dbReference>
<feature type="binding site" evidence="9">
    <location>
        <position position="86"/>
    </location>
    <ligand>
        <name>substrate</name>
    </ligand>
</feature>
<keyword evidence="4 9" id="KW-0547">Nucleotide-binding</keyword>
<feature type="domain" description="Cytidyltransferase-like" evidence="10">
    <location>
        <begin position="4"/>
        <end position="132"/>
    </location>
</feature>
<dbReference type="PATRIC" id="fig|1173022.3.peg.4937"/>
<dbReference type="EMBL" id="CP003620">
    <property type="protein sequence ID" value="AFZ15352.1"/>
    <property type="molecule type" value="Genomic_DNA"/>
</dbReference>
<keyword evidence="2 9" id="KW-0808">Transferase</keyword>
<evidence type="ECO:0000256" key="7">
    <source>
        <dbReference type="ARBA" id="ARBA00022993"/>
    </source>
</evidence>
<dbReference type="InterPro" id="IPR004821">
    <property type="entry name" value="Cyt_trans-like"/>
</dbReference>
<dbReference type="HAMAP" id="MF_00151">
    <property type="entry name" value="PPAT_bact"/>
    <property type="match status" value="1"/>
</dbReference>
<reference evidence="11 12" key="1">
    <citation type="submission" date="2012-06" db="EMBL/GenBank/DDBJ databases">
        <title>Finished chromosome of genome of Crinalium epipsammum PCC 9333.</title>
        <authorList>
            <consortium name="US DOE Joint Genome Institute"/>
            <person name="Gugger M."/>
            <person name="Coursin T."/>
            <person name="Rippka R."/>
            <person name="Tandeau De Marsac N."/>
            <person name="Huntemann M."/>
            <person name="Wei C.-L."/>
            <person name="Han J."/>
            <person name="Detter J.C."/>
            <person name="Han C."/>
            <person name="Tapia R."/>
            <person name="Davenport K."/>
            <person name="Daligault H."/>
            <person name="Erkkila T."/>
            <person name="Gu W."/>
            <person name="Munk A.C.C."/>
            <person name="Teshima H."/>
            <person name="Xu Y."/>
            <person name="Chain P."/>
            <person name="Chen A."/>
            <person name="Krypides N."/>
            <person name="Mavromatis K."/>
            <person name="Markowitz V."/>
            <person name="Szeto E."/>
            <person name="Ivanova N."/>
            <person name="Mikhailova N."/>
            <person name="Ovchinnikova G."/>
            <person name="Pagani I."/>
            <person name="Pati A."/>
            <person name="Goodwin L."/>
            <person name="Peters L."/>
            <person name="Pitluck S."/>
            <person name="Woyke T."/>
            <person name="Kerfeld C."/>
        </authorList>
    </citation>
    <scope>NUCLEOTIDE SEQUENCE [LARGE SCALE GENOMIC DNA]</scope>
    <source>
        <strain evidence="11 12">PCC 9333</strain>
    </source>
</reference>
<keyword evidence="5 9" id="KW-0067">ATP-binding</keyword>
<comment type="function">
    <text evidence="9">Reversibly transfers an adenylyl group from ATP to 4'-phosphopantetheine, yielding dephospho-CoA (dPCoA) and pyrophosphate.</text>
</comment>
<dbReference type="Gene3D" id="3.40.50.620">
    <property type="entry name" value="HUPs"/>
    <property type="match status" value="1"/>
</dbReference>
<keyword evidence="12" id="KW-1185">Reference proteome</keyword>
<feature type="binding site" evidence="9">
    <location>
        <begin position="122"/>
        <end position="128"/>
    </location>
    <ligand>
        <name>ATP</name>
        <dbReference type="ChEBI" id="CHEBI:30616"/>
    </ligand>
</feature>
<dbReference type="GO" id="GO:0005737">
    <property type="term" value="C:cytoplasm"/>
    <property type="evidence" value="ECO:0007669"/>
    <property type="project" value="UniProtKB-SubCell"/>
</dbReference>
<dbReference type="SUPFAM" id="SSF52374">
    <property type="entry name" value="Nucleotidylyl transferase"/>
    <property type="match status" value="1"/>
</dbReference>
<gene>
    <name evidence="9" type="primary">coaD</name>
    <name evidence="11" type="ORF">Cri9333_4572</name>
</gene>
<keyword evidence="1 9" id="KW-0963">Cytoplasm</keyword>
<feature type="binding site" evidence="9">
    <location>
        <begin position="8"/>
        <end position="9"/>
    </location>
    <ligand>
        <name>ATP</name>
        <dbReference type="ChEBI" id="CHEBI:30616"/>
    </ligand>
</feature>
<organism evidence="11 12">
    <name type="scientific">Crinalium epipsammum PCC 9333</name>
    <dbReference type="NCBI Taxonomy" id="1173022"/>
    <lineage>
        <taxon>Bacteria</taxon>
        <taxon>Bacillati</taxon>
        <taxon>Cyanobacteriota</taxon>
        <taxon>Cyanophyceae</taxon>
        <taxon>Gomontiellales</taxon>
        <taxon>Gomontiellaceae</taxon>
        <taxon>Crinalium</taxon>
    </lineage>
</organism>
<proteinExistence type="inferred from homology"/>
<dbReference type="STRING" id="1173022.Cri9333_4572"/>
<dbReference type="GO" id="GO:0015937">
    <property type="term" value="P:coenzyme A biosynthetic process"/>
    <property type="evidence" value="ECO:0007669"/>
    <property type="project" value="UniProtKB-UniRule"/>
</dbReference>
<keyword evidence="3 9" id="KW-0548">Nucleotidyltransferase</keyword>